<dbReference type="Gene3D" id="3.40.50.300">
    <property type="entry name" value="P-loop containing nucleotide triphosphate hydrolases"/>
    <property type="match status" value="1"/>
</dbReference>
<evidence type="ECO:0000313" key="3">
    <source>
        <dbReference type="Proteomes" id="UP000316688"/>
    </source>
</evidence>
<dbReference type="PANTHER" id="PTHR13696:SF52">
    <property type="entry name" value="PARA FAMILY PROTEIN CT_582"/>
    <property type="match status" value="1"/>
</dbReference>
<sequence>MRRVIFNQKGGVGKSTITCNLAAMAARRGLRTLVIDLDTQANATHYLLGEQPAEADDTIAGYFEDTLSFRIYPRDIESVSHPTPYKNLAVVAAHPSLETLQGRLESRYKIYKLRESLAALADYDRIYIDTPPALNFYTRSALIAADRCLVPFDCDAFARQALDELSATVDELRMDHNPELTIEAIIINQFQARARLPRELVDELRAQGYPVVEPFLPASVKVRESHQARRPLTDLAPRHKLTMAFAELHDQLEAQ</sequence>
<dbReference type="InterPro" id="IPR050678">
    <property type="entry name" value="DNA_Partitioning_ATPase"/>
</dbReference>
<feature type="domain" description="AAA" evidence="1">
    <location>
        <begin position="5"/>
        <end position="182"/>
    </location>
</feature>
<dbReference type="CDD" id="cd02042">
    <property type="entry name" value="ParAB_family"/>
    <property type="match status" value="1"/>
</dbReference>
<dbReference type="SUPFAM" id="SSF52540">
    <property type="entry name" value="P-loop containing nucleoside triphosphate hydrolases"/>
    <property type="match status" value="1"/>
</dbReference>
<comment type="caution">
    <text evidence="2">The sequence shown here is derived from an EMBL/GenBank/DDBJ whole genome shotgun (WGS) entry which is preliminary data.</text>
</comment>
<dbReference type="Proteomes" id="UP000316688">
    <property type="component" value="Unassembled WGS sequence"/>
</dbReference>
<evidence type="ECO:0000259" key="1">
    <source>
        <dbReference type="Pfam" id="PF13614"/>
    </source>
</evidence>
<dbReference type="EMBL" id="VMKP01000004">
    <property type="protein sequence ID" value="TVO63754.1"/>
    <property type="molecule type" value="Genomic_DNA"/>
</dbReference>
<gene>
    <name evidence="2" type="ORF">FPL11_08820</name>
</gene>
<dbReference type="PANTHER" id="PTHR13696">
    <property type="entry name" value="P-LOOP CONTAINING NUCLEOSIDE TRIPHOSPHATE HYDROLASE"/>
    <property type="match status" value="1"/>
</dbReference>
<dbReference type="AlphaFoldDB" id="A0A557RF20"/>
<accession>A0A557RF20</accession>
<keyword evidence="3" id="KW-1185">Reference proteome</keyword>
<protein>
    <submittedName>
        <fullName evidence="2">ParA family protein</fullName>
    </submittedName>
</protein>
<reference evidence="2 3" key="1">
    <citation type="submission" date="2019-07" db="EMBL/GenBank/DDBJ databases">
        <title>Reclasification of Spiribacter aquaticus.</title>
        <authorList>
            <person name="Leon M.J."/>
            <person name="Sanchez-Porro C."/>
            <person name="Ventosa A."/>
        </authorList>
    </citation>
    <scope>NUCLEOTIDE SEQUENCE [LARGE SCALE GENOMIC DNA]</scope>
    <source>
        <strain evidence="2 3">SP30</strain>
    </source>
</reference>
<dbReference type="InterPro" id="IPR025669">
    <property type="entry name" value="AAA_dom"/>
</dbReference>
<evidence type="ECO:0000313" key="2">
    <source>
        <dbReference type="EMBL" id="TVO63754.1"/>
    </source>
</evidence>
<dbReference type="Pfam" id="PF13614">
    <property type="entry name" value="AAA_31"/>
    <property type="match status" value="1"/>
</dbReference>
<dbReference type="RefSeq" id="WP_144348288.1">
    <property type="nucleotide sequence ID" value="NZ_VMKP01000004.1"/>
</dbReference>
<dbReference type="InterPro" id="IPR027417">
    <property type="entry name" value="P-loop_NTPase"/>
</dbReference>
<proteinExistence type="predicted"/>
<name>A0A557RF20_9GAMM</name>
<organism evidence="2 3">
    <name type="scientific">Spiribacter aquaticus</name>
    <dbReference type="NCBI Taxonomy" id="1935996"/>
    <lineage>
        <taxon>Bacteria</taxon>
        <taxon>Pseudomonadati</taxon>
        <taxon>Pseudomonadota</taxon>
        <taxon>Gammaproteobacteria</taxon>
        <taxon>Chromatiales</taxon>
        <taxon>Ectothiorhodospiraceae</taxon>
        <taxon>Spiribacter</taxon>
    </lineage>
</organism>